<evidence type="ECO:0000256" key="1">
    <source>
        <dbReference type="SAM" id="MobiDB-lite"/>
    </source>
</evidence>
<proteinExistence type="predicted"/>
<name>A0A7W0CJ04_9ACTN</name>
<sequence length="50" mass="5423">MTTRTSADAKRSDRSSSMTSKQGTAPTLPRTVTVPCHPATRSNEYEVHSS</sequence>
<comment type="caution">
    <text evidence="2">The sequence shown here is derived from an EMBL/GenBank/DDBJ whole genome shotgun (WGS) entry which is preliminary data.</text>
</comment>
<gene>
    <name evidence="2" type="ORF">HNR30_003440</name>
</gene>
<dbReference type="AlphaFoldDB" id="A0A7W0CJ04"/>
<feature type="region of interest" description="Disordered" evidence="1">
    <location>
        <begin position="1"/>
        <end position="50"/>
    </location>
</feature>
<organism evidence="2 3">
    <name type="scientific">Nonomuraea soli</name>
    <dbReference type="NCBI Taxonomy" id="1032476"/>
    <lineage>
        <taxon>Bacteria</taxon>
        <taxon>Bacillati</taxon>
        <taxon>Actinomycetota</taxon>
        <taxon>Actinomycetes</taxon>
        <taxon>Streptosporangiales</taxon>
        <taxon>Streptosporangiaceae</taxon>
        <taxon>Nonomuraea</taxon>
    </lineage>
</organism>
<dbReference type="Proteomes" id="UP000530928">
    <property type="component" value="Unassembled WGS sequence"/>
</dbReference>
<evidence type="ECO:0000313" key="3">
    <source>
        <dbReference type="Proteomes" id="UP000530928"/>
    </source>
</evidence>
<dbReference type="EMBL" id="JACDUR010000003">
    <property type="protein sequence ID" value="MBA2892099.1"/>
    <property type="molecule type" value="Genomic_DNA"/>
</dbReference>
<keyword evidence="3" id="KW-1185">Reference proteome</keyword>
<protein>
    <submittedName>
        <fullName evidence="2">Uncharacterized protein</fullName>
    </submittedName>
</protein>
<accession>A0A7W0CJ04</accession>
<evidence type="ECO:0000313" key="2">
    <source>
        <dbReference type="EMBL" id="MBA2892099.1"/>
    </source>
</evidence>
<reference evidence="2 3" key="1">
    <citation type="submission" date="2020-07" db="EMBL/GenBank/DDBJ databases">
        <title>Genomic Encyclopedia of Type Strains, Phase IV (KMG-IV): sequencing the most valuable type-strain genomes for metagenomic binning, comparative biology and taxonomic classification.</title>
        <authorList>
            <person name="Goeker M."/>
        </authorList>
    </citation>
    <scope>NUCLEOTIDE SEQUENCE [LARGE SCALE GENOMIC DNA]</scope>
    <source>
        <strain evidence="2 3">DSM 45533</strain>
    </source>
</reference>